<protein>
    <submittedName>
        <fullName evidence="2">Uncharacterized protein</fullName>
    </submittedName>
</protein>
<keyword evidence="3" id="KW-1185">Reference proteome</keyword>
<reference evidence="2" key="1">
    <citation type="journal article" date="2021" name="bioRxiv">
        <title>Whole Genome Assembly and Annotation of Northern Wild Rice, Zizania palustris L., Supports a Whole Genome Duplication in the Zizania Genus.</title>
        <authorList>
            <person name="Haas M."/>
            <person name="Kono T."/>
            <person name="Macchietto M."/>
            <person name="Millas R."/>
            <person name="McGilp L."/>
            <person name="Shao M."/>
            <person name="Duquette J."/>
            <person name="Hirsch C.N."/>
            <person name="Kimball J."/>
        </authorList>
    </citation>
    <scope>NUCLEOTIDE SEQUENCE</scope>
    <source>
        <tissue evidence="2">Fresh leaf tissue</tissue>
    </source>
</reference>
<dbReference type="EMBL" id="JAAALK010000285">
    <property type="protein sequence ID" value="KAG8064420.1"/>
    <property type="molecule type" value="Genomic_DNA"/>
</dbReference>
<comment type="caution">
    <text evidence="2">The sequence shown here is derived from an EMBL/GenBank/DDBJ whole genome shotgun (WGS) entry which is preliminary data.</text>
</comment>
<name>A0A8J5SPB3_ZIZPA</name>
<evidence type="ECO:0000313" key="3">
    <source>
        <dbReference type="Proteomes" id="UP000729402"/>
    </source>
</evidence>
<feature type="region of interest" description="Disordered" evidence="1">
    <location>
        <begin position="37"/>
        <end position="127"/>
    </location>
</feature>
<evidence type="ECO:0000256" key="1">
    <source>
        <dbReference type="SAM" id="MobiDB-lite"/>
    </source>
</evidence>
<reference evidence="2" key="2">
    <citation type="submission" date="2021-02" db="EMBL/GenBank/DDBJ databases">
        <authorList>
            <person name="Kimball J.A."/>
            <person name="Haas M.W."/>
            <person name="Macchietto M."/>
            <person name="Kono T."/>
            <person name="Duquette J."/>
            <person name="Shao M."/>
        </authorList>
    </citation>
    <scope>NUCLEOTIDE SEQUENCE</scope>
    <source>
        <tissue evidence="2">Fresh leaf tissue</tissue>
    </source>
</reference>
<organism evidence="2 3">
    <name type="scientific">Zizania palustris</name>
    <name type="common">Northern wild rice</name>
    <dbReference type="NCBI Taxonomy" id="103762"/>
    <lineage>
        <taxon>Eukaryota</taxon>
        <taxon>Viridiplantae</taxon>
        <taxon>Streptophyta</taxon>
        <taxon>Embryophyta</taxon>
        <taxon>Tracheophyta</taxon>
        <taxon>Spermatophyta</taxon>
        <taxon>Magnoliopsida</taxon>
        <taxon>Liliopsida</taxon>
        <taxon>Poales</taxon>
        <taxon>Poaceae</taxon>
        <taxon>BOP clade</taxon>
        <taxon>Oryzoideae</taxon>
        <taxon>Oryzeae</taxon>
        <taxon>Zizaniinae</taxon>
        <taxon>Zizania</taxon>
    </lineage>
</organism>
<dbReference type="AlphaFoldDB" id="A0A8J5SPB3"/>
<sequence length="127" mass="13483">MIGNKLSHYHCPAAIGDLPPHSSARTDLMPPCLLAAAAPSSHRPHRRPTAADLSPAPTTRAPLVARPPTMCTPRASPATPSAPRQHRRPGRTVTPSASLVLRWPGQPAVPAHSYTTNAKRQECPSTT</sequence>
<proteinExistence type="predicted"/>
<gene>
    <name evidence="2" type="ORF">GUJ93_ZPchr0004g39236</name>
</gene>
<evidence type="ECO:0000313" key="2">
    <source>
        <dbReference type="EMBL" id="KAG8064420.1"/>
    </source>
</evidence>
<feature type="compositionally biased region" description="Low complexity" evidence="1">
    <location>
        <begin position="72"/>
        <end position="83"/>
    </location>
</feature>
<accession>A0A8J5SPB3</accession>
<feature type="compositionally biased region" description="Polar residues" evidence="1">
    <location>
        <begin position="113"/>
        <end position="127"/>
    </location>
</feature>
<dbReference type="Proteomes" id="UP000729402">
    <property type="component" value="Unassembled WGS sequence"/>
</dbReference>